<comment type="caution">
    <text evidence="14">The sequence shown here is derived from an EMBL/GenBank/DDBJ whole genome shotgun (WGS) entry which is preliminary data.</text>
</comment>
<protein>
    <recommendedName>
        <fullName evidence="4">Type-4 uracil-DNA glycosylase</fullName>
        <ecNumber evidence="3">3.2.2.27</ecNumber>
    </recommendedName>
</protein>
<evidence type="ECO:0000256" key="10">
    <source>
        <dbReference type="ARBA" id="ARBA00023014"/>
    </source>
</evidence>
<dbReference type="GO" id="GO:0004844">
    <property type="term" value="F:uracil DNA N-glycosylase activity"/>
    <property type="evidence" value="ECO:0007669"/>
    <property type="project" value="UniProtKB-EC"/>
</dbReference>
<dbReference type="InterPro" id="IPR005273">
    <property type="entry name" value="Ura-DNA_glyco_family4"/>
</dbReference>
<evidence type="ECO:0000256" key="6">
    <source>
        <dbReference type="ARBA" id="ARBA00022723"/>
    </source>
</evidence>
<proteinExistence type="inferred from homology"/>
<gene>
    <name evidence="14" type="ORF">EYS42_09620</name>
</gene>
<dbReference type="PANTHER" id="PTHR33693:SF1">
    <property type="entry name" value="TYPE-4 URACIL-DNA GLYCOSYLASE"/>
    <property type="match status" value="1"/>
</dbReference>
<dbReference type="SUPFAM" id="SSF52141">
    <property type="entry name" value="Uracil-DNA glycosylase-like"/>
    <property type="match status" value="1"/>
</dbReference>
<evidence type="ECO:0000259" key="13">
    <source>
        <dbReference type="SMART" id="SM00986"/>
    </source>
</evidence>
<keyword evidence="6" id="KW-0479">Metal-binding</keyword>
<dbReference type="PANTHER" id="PTHR33693">
    <property type="entry name" value="TYPE-5 URACIL-DNA GLYCOSYLASE"/>
    <property type="match status" value="1"/>
</dbReference>
<dbReference type="EMBL" id="SIXI01000003">
    <property type="protein sequence ID" value="TBO31554.1"/>
    <property type="molecule type" value="Genomic_DNA"/>
</dbReference>
<dbReference type="RefSeq" id="WP_130968009.1">
    <property type="nucleotide sequence ID" value="NZ_SIXI01000003.1"/>
</dbReference>
<reference evidence="14 15" key="1">
    <citation type="submission" date="2019-02" db="EMBL/GenBank/DDBJ databases">
        <title>Aquabacterium sp. strain KMB7.</title>
        <authorList>
            <person name="Chen W.-M."/>
        </authorList>
    </citation>
    <scope>NUCLEOTIDE SEQUENCE [LARGE SCALE GENOMIC DNA]</scope>
    <source>
        <strain evidence="14 15">KMB7</strain>
    </source>
</reference>
<evidence type="ECO:0000256" key="5">
    <source>
        <dbReference type="ARBA" id="ARBA00022485"/>
    </source>
</evidence>
<dbReference type="EC" id="3.2.2.27" evidence="3"/>
<dbReference type="InterPro" id="IPR005122">
    <property type="entry name" value="Uracil-DNA_glycosylase-like"/>
</dbReference>
<keyword evidence="9" id="KW-0408">Iron</keyword>
<dbReference type="Proteomes" id="UP000292120">
    <property type="component" value="Unassembled WGS sequence"/>
</dbReference>
<evidence type="ECO:0000256" key="9">
    <source>
        <dbReference type="ARBA" id="ARBA00023004"/>
    </source>
</evidence>
<dbReference type="Gene3D" id="3.40.470.10">
    <property type="entry name" value="Uracil-DNA glycosylase-like domain"/>
    <property type="match status" value="1"/>
</dbReference>
<dbReference type="GO" id="GO:0046872">
    <property type="term" value="F:metal ion binding"/>
    <property type="evidence" value="ECO:0007669"/>
    <property type="project" value="UniProtKB-KW"/>
</dbReference>
<dbReference type="AlphaFoldDB" id="A0A4Q9GZT5"/>
<sequence>MLRELGVQNFWPVTADEAEARPVVVAPGEPVAPTVSAEPAMAGSAGPVAHGTRPASALAPAAPPSPAMGRPPKADPEARGQAPRVLPSVSAEALALGPRPVGVEAMDWPALREAVSGCQACGLCHSRRQTVFGVGHPQAHWMLVGEAPGEQEDRHGEPFVGRAGQLLDRMLTAVGLTRAEAPPEEQVFIANVIKCRPPGNRNPQPEEVAQCEPFLLRQVALVQPRLIVAMGRFAVQSLLKTAEPIGKLRGRVHDFQGVPLVVTYHPAYLLRNPADKALAWDDLCLAREVLSDASSHRGMDSGT</sequence>
<keyword evidence="5" id="KW-0004">4Fe-4S</keyword>
<dbReference type="SMART" id="SM00986">
    <property type="entry name" value="UDG"/>
    <property type="match status" value="1"/>
</dbReference>
<keyword evidence="11" id="KW-0234">DNA repair</keyword>
<evidence type="ECO:0000256" key="12">
    <source>
        <dbReference type="SAM" id="MobiDB-lite"/>
    </source>
</evidence>
<dbReference type="InterPro" id="IPR036895">
    <property type="entry name" value="Uracil-DNA_glycosylase-like_sf"/>
</dbReference>
<evidence type="ECO:0000313" key="15">
    <source>
        <dbReference type="Proteomes" id="UP000292120"/>
    </source>
</evidence>
<evidence type="ECO:0000256" key="3">
    <source>
        <dbReference type="ARBA" id="ARBA00012030"/>
    </source>
</evidence>
<name>A0A4Q9GZT5_9BURK</name>
<organism evidence="14 15">
    <name type="scientific">Aquabacterium lacunae</name>
    <dbReference type="NCBI Taxonomy" id="2528630"/>
    <lineage>
        <taxon>Bacteria</taxon>
        <taxon>Pseudomonadati</taxon>
        <taxon>Pseudomonadota</taxon>
        <taxon>Betaproteobacteria</taxon>
        <taxon>Burkholderiales</taxon>
        <taxon>Aquabacterium</taxon>
    </lineage>
</organism>
<keyword evidence="10" id="KW-0411">Iron-sulfur</keyword>
<evidence type="ECO:0000256" key="8">
    <source>
        <dbReference type="ARBA" id="ARBA00022801"/>
    </source>
</evidence>
<dbReference type="Pfam" id="PF03167">
    <property type="entry name" value="UDG"/>
    <property type="match status" value="1"/>
</dbReference>
<accession>A0A4Q9GZT5</accession>
<evidence type="ECO:0000256" key="7">
    <source>
        <dbReference type="ARBA" id="ARBA00022763"/>
    </source>
</evidence>
<dbReference type="SMART" id="SM00987">
    <property type="entry name" value="UreE_C"/>
    <property type="match status" value="1"/>
</dbReference>
<evidence type="ECO:0000256" key="4">
    <source>
        <dbReference type="ARBA" id="ARBA00019403"/>
    </source>
</evidence>
<feature type="domain" description="Uracil-DNA glycosylase-like" evidence="13">
    <location>
        <begin position="132"/>
        <end position="284"/>
    </location>
</feature>
<evidence type="ECO:0000256" key="11">
    <source>
        <dbReference type="ARBA" id="ARBA00023204"/>
    </source>
</evidence>
<comment type="catalytic activity">
    <reaction evidence="1">
        <text>Hydrolyzes single-stranded DNA or mismatched double-stranded DNA and polynucleotides, releasing free uracil.</text>
        <dbReference type="EC" id="3.2.2.27"/>
    </reaction>
</comment>
<comment type="similarity">
    <text evidence="2">Belongs to the uracil-DNA glycosylase (UDG) superfamily. Type 4 (UDGa) family.</text>
</comment>
<dbReference type="GO" id="GO:0006281">
    <property type="term" value="P:DNA repair"/>
    <property type="evidence" value="ECO:0007669"/>
    <property type="project" value="UniProtKB-KW"/>
</dbReference>
<dbReference type="NCBIfam" id="TIGR00758">
    <property type="entry name" value="UDG_fam4"/>
    <property type="match status" value="1"/>
</dbReference>
<keyword evidence="8" id="KW-0378">Hydrolase</keyword>
<keyword evidence="15" id="KW-1185">Reference proteome</keyword>
<evidence type="ECO:0000313" key="14">
    <source>
        <dbReference type="EMBL" id="TBO31554.1"/>
    </source>
</evidence>
<dbReference type="GO" id="GO:0051539">
    <property type="term" value="F:4 iron, 4 sulfur cluster binding"/>
    <property type="evidence" value="ECO:0007669"/>
    <property type="project" value="UniProtKB-KW"/>
</dbReference>
<dbReference type="OrthoDB" id="5290748at2"/>
<evidence type="ECO:0000256" key="1">
    <source>
        <dbReference type="ARBA" id="ARBA00001400"/>
    </source>
</evidence>
<feature type="region of interest" description="Disordered" evidence="12">
    <location>
        <begin position="35"/>
        <end position="84"/>
    </location>
</feature>
<dbReference type="InterPro" id="IPR051536">
    <property type="entry name" value="UDG_Type-4/5"/>
</dbReference>
<keyword evidence="7" id="KW-0227">DNA damage</keyword>
<dbReference type="CDD" id="cd10030">
    <property type="entry name" value="UDG-F4_TTUDGA_SPO1dp_like"/>
    <property type="match status" value="1"/>
</dbReference>
<evidence type="ECO:0000256" key="2">
    <source>
        <dbReference type="ARBA" id="ARBA00006521"/>
    </source>
</evidence>